<name>A0AC35TG26_9BILA</name>
<reference evidence="2" key="1">
    <citation type="submission" date="2016-11" db="UniProtKB">
        <authorList>
            <consortium name="WormBaseParasite"/>
        </authorList>
    </citation>
    <scope>IDENTIFICATION</scope>
    <source>
        <strain evidence="2">KR3021</strain>
    </source>
</reference>
<organism evidence="1 2">
    <name type="scientific">Rhabditophanes sp. KR3021</name>
    <dbReference type="NCBI Taxonomy" id="114890"/>
    <lineage>
        <taxon>Eukaryota</taxon>
        <taxon>Metazoa</taxon>
        <taxon>Ecdysozoa</taxon>
        <taxon>Nematoda</taxon>
        <taxon>Chromadorea</taxon>
        <taxon>Rhabditida</taxon>
        <taxon>Tylenchina</taxon>
        <taxon>Panagrolaimomorpha</taxon>
        <taxon>Strongyloidoidea</taxon>
        <taxon>Alloionematidae</taxon>
        <taxon>Rhabditophanes</taxon>
    </lineage>
</organism>
<proteinExistence type="predicted"/>
<sequence length="852" mass="94468">MGSERGYLTVGFESDNLSNNICFNEEDDTLADIENPEGDVNTLLLAPKRQRSAVSFRDDETDGYDIEQLNSKDEHLLSLHNPKLKNALMGRLNTFRKNRELCDVAIFIKEREFLAHKIVLASLSPALLDMFSKNEETFHITSIGSIRQMAPLNKNGTSDVLPSVNRNGQASNLKHLTYYEFANCDLESFQAIMDYAYTSSFDITSSKVADLYRTAYALQIRPLVKSCAKYLAQNVSISNCIGFRRQANFSSDKYLGSKVDQFLAANLGKVIDNSNEFTRLPLVKLRIIVDIEQLKKSVCEGNLVEKALKYFQELPKNTDKIESAIEMLADKVHLLYYEEDQNLQDCSKLDDLSSVGGSEIVQEYKRTTNQKSQSLPFSKENGTVHHINGACIVKTNGSIIQNNKFNSNESLNSLASSQSEVEDEIESKLIAVHKVSSECFIALTILYRRLVVLTIQVTENDEITKSTSNIALNCGGSTGMHSSLNSESGSTDSIHDEAIKQAHKDEFVKKMIDPNAAAIKVPLPAMSTPRCASGASYLNGKIIVCGGYNKGECLKIVEEYDLQTGVWAKLKCMNHERGRFDSAVVDGKVYSIGGSSGSNDIKTCEVLDPSKNQWKMIKSLSSPRSQNGCAVVDNRIFCIGGIRDQTVLRDCERYDCDENEWVTIAPLSVARCQAACITWRGLVIAVGGTDRWNCMDSVEAYDHKTNSWKNLASLKAPRRGAAIAVWNDMLYVIGGHDGNQSLASSEILESPTGKWRQGPVLTSPRANTRAVVAETKIFVIGGFNGTTFMNTMEILDSEISGFRTWKQDKIEEDFSSQSSRKSSSEIQECDEPLDSEITPRASDVNLQATVAH</sequence>
<protein>
    <submittedName>
        <fullName evidence="2">BTB domain-containing protein</fullName>
    </submittedName>
</protein>
<evidence type="ECO:0000313" key="2">
    <source>
        <dbReference type="WBParaSite" id="RSKR_0000015700.1"/>
    </source>
</evidence>
<dbReference type="Proteomes" id="UP000095286">
    <property type="component" value="Unplaced"/>
</dbReference>
<evidence type="ECO:0000313" key="1">
    <source>
        <dbReference type="Proteomes" id="UP000095286"/>
    </source>
</evidence>
<dbReference type="WBParaSite" id="RSKR_0000015700.1">
    <property type="protein sequence ID" value="RSKR_0000015700.1"/>
    <property type="gene ID" value="RSKR_0000015700"/>
</dbReference>
<accession>A0AC35TG26</accession>